<evidence type="ECO:0000313" key="3">
    <source>
        <dbReference type="Proteomes" id="UP000606194"/>
    </source>
</evidence>
<reference evidence="2" key="1">
    <citation type="journal article" date="2014" name="Int. J. Syst. Evol. Microbiol.">
        <title>Complete genome sequence of Corynebacterium casei LMG S-19264T (=DSM 44701T), isolated from a smear-ripened cheese.</title>
        <authorList>
            <consortium name="US DOE Joint Genome Institute (JGI-PGF)"/>
            <person name="Walter F."/>
            <person name="Albersmeier A."/>
            <person name="Kalinowski J."/>
            <person name="Ruckert C."/>
        </authorList>
    </citation>
    <scope>NUCLEOTIDE SEQUENCE</scope>
    <source>
        <strain evidence="2">JCM 4386</strain>
    </source>
</reference>
<comment type="caution">
    <text evidence="2">The sequence shown here is derived from an EMBL/GenBank/DDBJ whole genome shotgun (WGS) entry which is preliminary data.</text>
</comment>
<reference evidence="2" key="2">
    <citation type="submission" date="2020-09" db="EMBL/GenBank/DDBJ databases">
        <authorList>
            <person name="Sun Q."/>
            <person name="Ohkuma M."/>
        </authorList>
    </citation>
    <scope>NUCLEOTIDE SEQUENCE</scope>
    <source>
        <strain evidence="2">JCM 4386</strain>
    </source>
</reference>
<dbReference type="InterPro" id="IPR029045">
    <property type="entry name" value="ClpP/crotonase-like_dom_sf"/>
</dbReference>
<dbReference type="PANTHER" id="PTHR43459">
    <property type="entry name" value="ENOYL-COA HYDRATASE"/>
    <property type="match status" value="1"/>
</dbReference>
<dbReference type="InterPro" id="IPR014748">
    <property type="entry name" value="Enoyl-CoA_hydra_C"/>
</dbReference>
<protein>
    <submittedName>
        <fullName evidence="2">Enoyl-CoA hydratase</fullName>
    </submittedName>
</protein>
<dbReference type="AlphaFoldDB" id="A0A918GBK7"/>
<dbReference type="InterPro" id="IPR001753">
    <property type="entry name" value="Enoyl-CoA_hydra/iso"/>
</dbReference>
<evidence type="ECO:0000256" key="1">
    <source>
        <dbReference type="ARBA" id="ARBA00005254"/>
    </source>
</evidence>
<accession>A0A918GBK7</accession>
<dbReference type="PANTHER" id="PTHR43459:SF1">
    <property type="entry name" value="EG:BACN32G11.4 PROTEIN"/>
    <property type="match status" value="1"/>
</dbReference>
<dbReference type="Gene3D" id="1.10.12.10">
    <property type="entry name" value="Lyase 2-enoyl-coa Hydratase, Chain A, domain 2"/>
    <property type="match status" value="1"/>
</dbReference>
<dbReference type="EMBL" id="BMTL01000051">
    <property type="protein sequence ID" value="GGS27282.1"/>
    <property type="molecule type" value="Genomic_DNA"/>
</dbReference>
<dbReference type="RefSeq" id="WP_190154002.1">
    <property type="nucleotide sequence ID" value="NZ_BMTL01000051.1"/>
</dbReference>
<sequence>MTHSDGSDGSDDDIVLLQDHGPVRVLTLNRPDKRNAIDLALRVVLAEKLEAAMADTSVRAIVLTGAGGTFCSGGDVSTMRRQGPDETRPRAQAAQRVIRAVWDGPTPVVAAVEGFAYGAGAALALACDRVVAASDASFNTAFTGVGLAGDMGISVSLPARTGLAAARQLLLLPRRIQGPQALALGLADELVEPGNALDWALADAERIAEGPPLALSAIKMMLGACQAGDPRAALDREVEHQTRLFDSADFAEGVAAFHERRRPVFKGC</sequence>
<gene>
    <name evidence="2" type="ORF">GCM10010269_77410</name>
</gene>
<evidence type="ECO:0000313" key="2">
    <source>
        <dbReference type="EMBL" id="GGS27282.1"/>
    </source>
</evidence>
<dbReference type="CDD" id="cd06558">
    <property type="entry name" value="crotonase-like"/>
    <property type="match status" value="1"/>
</dbReference>
<comment type="similarity">
    <text evidence="1">Belongs to the enoyl-CoA hydratase/isomerase family.</text>
</comment>
<name>A0A918GBK7_9ACTN</name>
<keyword evidence="3" id="KW-1185">Reference proteome</keyword>
<proteinExistence type="inferred from homology"/>
<dbReference type="Pfam" id="PF00378">
    <property type="entry name" value="ECH_1"/>
    <property type="match status" value="1"/>
</dbReference>
<dbReference type="SUPFAM" id="SSF52096">
    <property type="entry name" value="ClpP/crotonase"/>
    <property type="match status" value="1"/>
</dbReference>
<dbReference type="GO" id="GO:0003824">
    <property type="term" value="F:catalytic activity"/>
    <property type="evidence" value="ECO:0007669"/>
    <property type="project" value="UniProtKB-ARBA"/>
</dbReference>
<dbReference type="Proteomes" id="UP000606194">
    <property type="component" value="Unassembled WGS sequence"/>
</dbReference>
<organism evidence="2 3">
    <name type="scientific">Streptomyces humidus</name>
    <dbReference type="NCBI Taxonomy" id="52259"/>
    <lineage>
        <taxon>Bacteria</taxon>
        <taxon>Bacillati</taxon>
        <taxon>Actinomycetota</taxon>
        <taxon>Actinomycetes</taxon>
        <taxon>Kitasatosporales</taxon>
        <taxon>Streptomycetaceae</taxon>
        <taxon>Streptomyces</taxon>
    </lineage>
</organism>
<dbReference type="Gene3D" id="3.90.226.10">
    <property type="entry name" value="2-enoyl-CoA Hydratase, Chain A, domain 1"/>
    <property type="match status" value="1"/>
</dbReference>